<reference evidence="1" key="1">
    <citation type="submission" date="2023-09" db="EMBL/GenBank/DDBJ databases">
        <title>Vallitalea sediminicola and Vallitalea maricola sp. nov., anaerobic bacteria isolated from marine sediment.</title>
        <authorList>
            <person name="Hirano S."/>
            <person name="Maeda A."/>
            <person name="Terahara T."/>
            <person name="Mori K."/>
            <person name="Hamada M."/>
            <person name="Matsumoto R."/>
            <person name="Kobayashi T."/>
        </authorList>
    </citation>
    <scope>NUCLEOTIDE SEQUENCE</scope>
    <source>
        <strain evidence="1">AN17-2</strain>
    </source>
</reference>
<evidence type="ECO:0000313" key="1">
    <source>
        <dbReference type="EMBL" id="GMQ63461.1"/>
    </source>
</evidence>
<protein>
    <submittedName>
        <fullName evidence="1">Uncharacterized protein</fullName>
    </submittedName>
</protein>
<gene>
    <name evidence="1" type="ORF">AN2V17_26940</name>
</gene>
<name>A0ACB5UKH6_9FIRM</name>
<dbReference type="Proteomes" id="UP001374599">
    <property type="component" value="Unassembled WGS sequence"/>
</dbReference>
<comment type="caution">
    <text evidence="1">The sequence shown here is derived from an EMBL/GenBank/DDBJ whole genome shotgun (WGS) entry which is preliminary data.</text>
</comment>
<keyword evidence="2" id="KW-1185">Reference proteome</keyword>
<accession>A0ACB5UKH6</accession>
<dbReference type="EMBL" id="BTPU01000040">
    <property type="protein sequence ID" value="GMQ63461.1"/>
    <property type="molecule type" value="Genomic_DNA"/>
</dbReference>
<organism evidence="1 2">
    <name type="scientific">Vallitalea maricola</name>
    <dbReference type="NCBI Taxonomy" id="3074433"/>
    <lineage>
        <taxon>Bacteria</taxon>
        <taxon>Bacillati</taxon>
        <taxon>Bacillota</taxon>
        <taxon>Clostridia</taxon>
        <taxon>Lachnospirales</taxon>
        <taxon>Vallitaleaceae</taxon>
        <taxon>Vallitalea</taxon>
    </lineage>
</organism>
<evidence type="ECO:0000313" key="2">
    <source>
        <dbReference type="Proteomes" id="UP001374599"/>
    </source>
</evidence>
<sequence length="150" mass="17188">MIKKNISLLVIVLFMVGVTSITSLAAHGENVLRPEEKLSIGQWLQSNNQQYKLYMKPTGRLVLYNLDKEVWRSSTCHTNKWQISGCMMEGTTGNFVIQAFPLFYDPQFPYGKPYPIWSTRTWGNPGARLVLQDDGSLVIWSGNRPIWYAE</sequence>
<proteinExistence type="predicted"/>